<accession>A0A0F9UA82</accession>
<dbReference type="EMBL" id="LAZR01001109">
    <property type="protein sequence ID" value="KKN50523.1"/>
    <property type="molecule type" value="Genomic_DNA"/>
</dbReference>
<evidence type="ECO:0000313" key="1">
    <source>
        <dbReference type="EMBL" id="KKN50523.1"/>
    </source>
</evidence>
<name>A0A0F9UA82_9ZZZZ</name>
<organism evidence="1">
    <name type="scientific">marine sediment metagenome</name>
    <dbReference type="NCBI Taxonomy" id="412755"/>
    <lineage>
        <taxon>unclassified sequences</taxon>
        <taxon>metagenomes</taxon>
        <taxon>ecological metagenomes</taxon>
    </lineage>
</organism>
<protein>
    <submittedName>
        <fullName evidence="1">Uncharacterized protein</fullName>
    </submittedName>
</protein>
<proteinExistence type="predicted"/>
<gene>
    <name evidence="1" type="ORF">LCGC14_0631760</name>
</gene>
<sequence>MFGFFIGAGTAIVLAAVTFVVLESATISTIDRIENPSVNLEGVHRQYPGVDRAERVFDN</sequence>
<reference evidence="1" key="1">
    <citation type="journal article" date="2015" name="Nature">
        <title>Complex archaea that bridge the gap between prokaryotes and eukaryotes.</title>
        <authorList>
            <person name="Spang A."/>
            <person name="Saw J.H."/>
            <person name="Jorgensen S.L."/>
            <person name="Zaremba-Niedzwiedzka K."/>
            <person name="Martijn J."/>
            <person name="Lind A.E."/>
            <person name="van Eijk R."/>
            <person name="Schleper C."/>
            <person name="Guy L."/>
            <person name="Ettema T.J."/>
        </authorList>
    </citation>
    <scope>NUCLEOTIDE SEQUENCE</scope>
</reference>
<comment type="caution">
    <text evidence="1">The sequence shown here is derived from an EMBL/GenBank/DDBJ whole genome shotgun (WGS) entry which is preliminary data.</text>
</comment>
<dbReference type="AlphaFoldDB" id="A0A0F9UA82"/>